<evidence type="ECO:0000256" key="1">
    <source>
        <dbReference type="ARBA" id="ARBA00004651"/>
    </source>
</evidence>
<feature type="transmembrane region" description="Helical" evidence="8">
    <location>
        <begin position="226"/>
        <end position="246"/>
    </location>
</feature>
<name>A0ABQ6HB18_9GAMM</name>
<evidence type="ECO:0000256" key="5">
    <source>
        <dbReference type="ARBA" id="ARBA00022692"/>
    </source>
</evidence>
<organism evidence="9 10">
    <name type="scientific">Thalassotalea loyana</name>
    <dbReference type="NCBI Taxonomy" id="280483"/>
    <lineage>
        <taxon>Bacteria</taxon>
        <taxon>Pseudomonadati</taxon>
        <taxon>Pseudomonadota</taxon>
        <taxon>Gammaproteobacteria</taxon>
        <taxon>Alteromonadales</taxon>
        <taxon>Colwelliaceae</taxon>
        <taxon>Thalassotalea</taxon>
    </lineage>
</organism>
<keyword evidence="3" id="KW-0813">Transport</keyword>
<evidence type="ECO:0000256" key="3">
    <source>
        <dbReference type="ARBA" id="ARBA00022448"/>
    </source>
</evidence>
<feature type="transmembrane region" description="Helical" evidence="8">
    <location>
        <begin position="199"/>
        <end position="219"/>
    </location>
</feature>
<proteinExistence type="inferred from homology"/>
<dbReference type="PANTHER" id="PTHR36838:SF1">
    <property type="entry name" value="SLR1864 PROTEIN"/>
    <property type="match status" value="1"/>
</dbReference>
<keyword evidence="7 8" id="KW-0472">Membrane</keyword>
<sequence length="310" mass="33893">MNIAGIIAPLVLVGLIGFIATKSKLLKRQQLDALSKFTFHLAIPAYLFLRMAQADIQSHFDVTIYGAFYLPVLMIFFFAYFSNYFFHNNYRKKHDASAVYALASSYSNNVIVGLPVILLALGETLLPIVFMIVVFHSAMLFTLTSVLAEKGQQTSIAKTAKSTFFNPLIMSIVGGALTNLYLTLTGYQLPNILVASMQILGKPIVSLALFALGGSMAYYQVKSEKYFISFACLLKLIALPTLVYLACIGLGLSLQVTQVLVVMSACPTGVNAYLIAKNYQNHQDTVAGTVVASTVISVLTIPAWLMFLTH</sequence>
<evidence type="ECO:0000256" key="4">
    <source>
        <dbReference type="ARBA" id="ARBA00022475"/>
    </source>
</evidence>
<dbReference type="Pfam" id="PF03547">
    <property type="entry name" value="Mem_trans"/>
    <property type="match status" value="1"/>
</dbReference>
<evidence type="ECO:0000256" key="7">
    <source>
        <dbReference type="ARBA" id="ARBA00023136"/>
    </source>
</evidence>
<evidence type="ECO:0000313" key="10">
    <source>
        <dbReference type="Proteomes" id="UP001157134"/>
    </source>
</evidence>
<comment type="subcellular location">
    <subcellularLocation>
        <location evidence="1">Cell membrane</location>
        <topology evidence="1">Multi-pass membrane protein</topology>
    </subcellularLocation>
</comment>
<evidence type="ECO:0000256" key="8">
    <source>
        <dbReference type="SAM" id="Phobius"/>
    </source>
</evidence>
<feature type="transmembrane region" description="Helical" evidence="8">
    <location>
        <begin position="286"/>
        <end position="307"/>
    </location>
</feature>
<dbReference type="InterPro" id="IPR004776">
    <property type="entry name" value="Mem_transp_PIN-like"/>
</dbReference>
<accession>A0ABQ6HB18</accession>
<protein>
    <submittedName>
        <fullName evidence="9">Malonate transporter</fullName>
    </submittedName>
</protein>
<dbReference type="InterPro" id="IPR038770">
    <property type="entry name" value="Na+/solute_symporter_sf"/>
</dbReference>
<gene>
    <name evidence="9" type="ORF">tloyanaT_14360</name>
</gene>
<comment type="caution">
    <text evidence="9">The sequence shown here is derived from an EMBL/GenBank/DDBJ whole genome shotgun (WGS) entry which is preliminary data.</text>
</comment>
<feature type="transmembrane region" description="Helical" evidence="8">
    <location>
        <begin position="128"/>
        <end position="148"/>
    </location>
</feature>
<keyword evidence="10" id="KW-1185">Reference proteome</keyword>
<comment type="similarity">
    <text evidence="2">Belongs to the auxin efflux carrier (TC 2.A.69) family.</text>
</comment>
<feature type="transmembrane region" description="Helical" evidence="8">
    <location>
        <begin position="168"/>
        <end position="187"/>
    </location>
</feature>
<feature type="transmembrane region" description="Helical" evidence="8">
    <location>
        <begin position="252"/>
        <end position="274"/>
    </location>
</feature>
<reference evidence="9 10" key="1">
    <citation type="submission" date="2023-03" db="EMBL/GenBank/DDBJ databases">
        <title>Thalassotalea loyana LMG 22536T draft genome sequence.</title>
        <authorList>
            <person name="Sawabe T."/>
        </authorList>
    </citation>
    <scope>NUCLEOTIDE SEQUENCE [LARGE SCALE GENOMIC DNA]</scope>
    <source>
        <strain evidence="9 10">LMG 22536</strain>
    </source>
</reference>
<feature type="transmembrane region" description="Helical" evidence="8">
    <location>
        <begin position="33"/>
        <end position="52"/>
    </location>
</feature>
<feature type="transmembrane region" description="Helical" evidence="8">
    <location>
        <begin position="98"/>
        <end position="122"/>
    </location>
</feature>
<feature type="transmembrane region" description="Helical" evidence="8">
    <location>
        <begin position="6"/>
        <end position="21"/>
    </location>
</feature>
<evidence type="ECO:0000313" key="9">
    <source>
        <dbReference type="EMBL" id="GLX85184.1"/>
    </source>
</evidence>
<dbReference type="Proteomes" id="UP001157134">
    <property type="component" value="Unassembled WGS sequence"/>
</dbReference>
<dbReference type="EMBL" id="BSSV01000002">
    <property type="protein sequence ID" value="GLX85184.1"/>
    <property type="molecule type" value="Genomic_DNA"/>
</dbReference>
<evidence type="ECO:0000256" key="2">
    <source>
        <dbReference type="ARBA" id="ARBA00010145"/>
    </source>
</evidence>
<keyword evidence="4" id="KW-1003">Cell membrane</keyword>
<dbReference type="PANTHER" id="PTHR36838">
    <property type="entry name" value="AUXIN EFFLUX CARRIER FAMILY PROTEIN"/>
    <property type="match status" value="1"/>
</dbReference>
<keyword evidence="5 8" id="KW-0812">Transmembrane</keyword>
<feature type="transmembrane region" description="Helical" evidence="8">
    <location>
        <begin position="64"/>
        <end position="86"/>
    </location>
</feature>
<keyword evidence="6 8" id="KW-1133">Transmembrane helix</keyword>
<dbReference type="RefSeq" id="WP_284297041.1">
    <property type="nucleotide sequence ID" value="NZ_BSSV01000002.1"/>
</dbReference>
<evidence type="ECO:0000256" key="6">
    <source>
        <dbReference type="ARBA" id="ARBA00022989"/>
    </source>
</evidence>
<dbReference type="Gene3D" id="1.20.1530.20">
    <property type="match status" value="1"/>
</dbReference>